<keyword evidence="4" id="KW-0812">Transmembrane</keyword>
<organism evidence="13 14">
    <name type="scientific">Colocasia esculenta</name>
    <name type="common">Wild taro</name>
    <name type="synonym">Arum esculentum</name>
    <dbReference type="NCBI Taxonomy" id="4460"/>
    <lineage>
        <taxon>Eukaryota</taxon>
        <taxon>Viridiplantae</taxon>
        <taxon>Streptophyta</taxon>
        <taxon>Embryophyta</taxon>
        <taxon>Tracheophyta</taxon>
        <taxon>Spermatophyta</taxon>
        <taxon>Magnoliopsida</taxon>
        <taxon>Liliopsida</taxon>
        <taxon>Araceae</taxon>
        <taxon>Aroideae</taxon>
        <taxon>Colocasieae</taxon>
        <taxon>Colocasia</taxon>
    </lineage>
</organism>
<protein>
    <recommendedName>
        <fullName evidence="10">Protein THYLAKOID RHODANESE-LIKE, chloroplastic</fullName>
    </recommendedName>
</protein>
<feature type="domain" description="Rhodanese" evidence="12">
    <location>
        <begin position="158"/>
        <end position="264"/>
    </location>
</feature>
<evidence type="ECO:0000259" key="12">
    <source>
        <dbReference type="PROSITE" id="PS50206"/>
    </source>
</evidence>
<dbReference type="InterPro" id="IPR044240">
    <property type="entry name" value="STR4-like"/>
</dbReference>
<dbReference type="AlphaFoldDB" id="A0A843UMF3"/>
<dbReference type="InterPro" id="IPR001763">
    <property type="entry name" value="Rhodanese-like_dom"/>
</dbReference>
<name>A0A843UMF3_COLES</name>
<dbReference type="InterPro" id="IPR036873">
    <property type="entry name" value="Rhodanese-like_dom_sf"/>
</dbReference>
<dbReference type="Proteomes" id="UP000652761">
    <property type="component" value="Unassembled WGS sequence"/>
</dbReference>
<dbReference type="SUPFAM" id="SSF52821">
    <property type="entry name" value="Rhodanese/Cell cycle control phosphatase"/>
    <property type="match status" value="1"/>
</dbReference>
<dbReference type="FunFam" id="3.40.250.10:FF:000044">
    <property type="entry name" value="Rhodanese-like domain-containing protein 4, chloroplastic"/>
    <property type="match status" value="1"/>
</dbReference>
<gene>
    <name evidence="13" type="ORF">Taro_015462</name>
</gene>
<evidence type="ECO:0000256" key="5">
    <source>
        <dbReference type="ARBA" id="ARBA00022946"/>
    </source>
</evidence>
<reference evidence="13" key="1">
    <citation type="submission" date="2017-07" db="EMBL/GenBank/DDBJ databases">
        <title>Taro Niue Genome Assembly and Annotation.</title>
        <authorList>
            <person name="Atibalentja N."/>
            <person name="Keating K."/>
            <person name="Fields C.J."/>
        </authorList>
    </citation>
    <scope>NUCLEOTIDE SEQUENCE</scope>
    <source>
        <strain evidence="13">Niue_2</strain>
        <tissue evidence="13">Leaf</tissue>
    </source>
</reference>
<evidence type="ECO:0000256" key="9">
    <source>
        <dbReference type="ARBA" id="ARBA00064364"/>
    </source>
</evidence>
<proteinExistence type="predicted"/>
<comment type="caution">
    <text evidence="13">The sequence shown here is derived from an EMBL/GenBank/DDBJ whole genome shotgun (WGS) entry which is preliminary data.</text>
</comment>
<keyword evidence="6" id="KW-1133">Transmembrane helix</keyword>
<keyword evidence="2" id="KW-0150">Chloroplast</keyword>
<evidence type="ECO:0000256" key="2">
    <source>
        <dbReference type="ARBA" id="ARBA00022528"/>
    </source>
</evidence>
<dbReference type="PANTHER" id="PTHR47377:SF1">
    <property type="entry name" value="RHODANESE-LIKE DOMAIN-CONTAINING PROTEIN 4, CHLOROPLASTIC"/>
    <property type="match status" value="1"/>
</dbReference>
<evidence type="ECO:0000256" key="3">
    <source>
        <dbReference type="ARBA" id="ARBA00022640"/>
    </source>
</evidence>
<keyword evidence="5" id="KW-0809">Transit peptide</keyword>
<dbReference type="GO" id="GO:0009535">
    <property type="term" value="C:chloroplast thylakoid membrane"/>
    <property type="evidence" value="ECO:0007669"/>
    <property type="project" value="UniProtKB-SubCell"/>
</dbReference>
<evidence type="ECO:0000256" key="8">
    <source>
        <dbReference type="ARBA" id="ARBA00058574"/>
    </source>
</evidence>
<keyword evidence="3" id="KW-0934">Plastid</keyword>
<dbReference type="PROSITE" id="PS50206">
    <property type="entry name" value="RHODANESE_3"/>
    <property type="match status" value="1"/>
</dbReference>
<dbReference type="PANTHER" id="PTHR47377">
    <property type="entry name" value="RHODANESE-LIKE DOMAIN-CONTAINING PROTEIN 4, CHLOROPLASTIC"/>
    <property type="match status" value="1"/>
</dbReference>
<feature type="region of interest" description="Disordered" evidence="11">
    <location>
        <begin position="386"/>
        <end position="428"/>
    </location>
</feature>
<evidence type="ECO:0000256" key="11">
    <source>
        <dbReference type="SAM" id="MobiDB-lite"/>
    </source>
</evidence>
<evidence type="ECO:0000313" key="14">
    <source>
        <dbReference type="Proteomes" id="UP000652761"/>
    </source>
</evidence>
<evidence type="ECO:0000256" key="6">
    <source>
        <dbReference type="ARBA" id="ARBA00022989"/>
    </source>
</evidence>
<dbReference type="EMBL" id="NMUH01000666">
    <property type="protein sequence ID" value="MQL82990.1"/>
    <property type="molecule type" value="Genomic_DNA"/>
</dbReference>
<evidence type="ECO:0000313" key="13">
    <source>
        <dbReference type="EMBL" id="MQL82990.1"/>
    </source>
</evidence>
<evidence type="ECO:0000256" key="1">
    <source>
        <dbReference type="ARBA" id="ARBA00004454"/>
    </source>
</evidence>
<evidence type="ECO:0000256" key="4">
    <source>
        <dbReference type="ARBA" id="ARBA00022692"/>
    </source>
</evidence>
<keyword evidence="14" id="KW-1185">Reference proteome</keyword>
<feature type="compositionally biased region" description="Basic and acidic residues" evidence="11">
    <location>
        <begin position="397"/>
        <end position="413"/>
    </location>
</feature>
<comment type="subcellular location">
    <subcellularLocation>
        <location evidence="1">Plastid</location>
        <location evidence="1">Chloroplast thylakoid membrane</location>
        <topology evidence="1">Multi-pass membrane protein</topology>
    </subcellularLocation>
</comment>
<comment type="subunit">
    <text evidence="9">Component of high molecular weight thylakoid LFNRs-containing protein complexes containing LIR1, LFNR1, LFNR2, TIC62 and TROL proteins.</text>
</comment>
<sequence length="461" mass="48641">MEVLNAARVAPVSLHRSPASSSTEKRAEPRKLLLPKFPRLLVSDAGTPSLAEGVSKSVGGGLALLSSVLTWGGELARALTYEEVLQQSVGSSSFFGGSSDIDLGGVLDGALGFATENPLVVGGGAAILAVPLILSQVLKKPKPYGVETAKIAYAKLSEDEDTQLLDIRERQDFKEVGSPDLRSLKKKAVSITYRGDDKPGFLKKLALRFKDPENTTLFILDKFDGNSELVAELVTANGFKAAFAIKDGAEGKRGWVNSGLPWSSSKTSLSLDLGILTDAISSVLGESTDGLPVTLGLAAATGLGFLTFIEIEPVLQLIGSAAIVQLITKKFLFAEDRKVTLQQIDEFLNTKIAPKELVDEIKIIGKTLLPVSSDVKASLPAPAEPVASATSVAPQAEKVDDAPKVDAELKVEAATEPPQQVNSAPKVGVHSELISGVPRPLSPYPYYPDFKPPSSPSPSPP</sequence>
<accession>A0A843UMF3</accession>
<comment type="function">
    <text evidence="8">Rhodanese domain-containing protein required for anchoring ferredoxin--NADP reductase to the thylakoid membranes and sustaining efficient linear electron flow (LEF).</text>
</comment>
<dbReference type="Gene3D" id="3.40.250.10">
    <property type="entry name" value="Rhodanese-like domain"/>
    <property type="match status" value="1"/>
</dbReference>
<evidence type="ECO:0000256" key="7">
    <source>
        <dbReference type="ARBA" id="ARBA00023136"/>
    </source>
</evidence>
<keyword evidence="7" id="KW-0472">Membrane</keyword>
<dbReference type="OrthoDB" id="1927399at2759"/>
<evidence type="ECO:0000256" key="10">
    <source>
        <dbReference type="ARBA" id="ARBA00070712"/>
    </source>
</evidence>